<sequence length="116" mass="13539">MKKTKQNSEHYSWGNQCEGWHLVKDQSLSVIQEIMAPYTKEERHFHAVSQQLFFILKGQATFELDGKVIKLTQGESLHIKPRQKHQIQNNTDETLEFLVVSQPTTRGDRMEEVAEE</sequence>
<comment type="caution">
    <text evidence="3">The sequence shown here is derived from an EMBL/GenBank/DDBJ whole genome shotgun (WGS) entry which is preliminary data.</text>
</comment>
<organism evidence="3 4">
    <name type="scientific">Microscilla marina ATCC 23134</name>
    <dbReference type="NCBI Taxonomy" id="313606"/>
    <lineage>
        <taxon>Bacteria</taxon>
        <taxon>Pseudomonadati</taxon>
        <taxon>Bacteroidota</taxon>
        <taxon>Cytophagia</taxon>
        <taxon>Cytophagales</taxon>
        <taxon>Microscillaceae</taxon>
        <taxon>Microscilla</taxon>
    </lineage>
</organism>
<keyword evidence="1" id="KW-0479">Metal-binding</keyword>
<dbReference type="InterPro" id="IPR013096">
    <property type="entry name" value="Cupin_2"/>
</dbReference>
<evidence type="ECO:0000259" key="2">
    <source>
        <dbReference type="Pfam" id="PF07883"/>
    </source>
</evidence>
<dbReference type="OrthoDB" id="9806121at2"/>
<keyword evidence="4" id="KW-1185">Reference proteome</keyword>
<dbReference type="Proteomes" id="UP000004095">
    <property type="component" value="Unassembled WGS sequence"/>
</dbReference>
<evidence type="ECO:0000313" key="3">
    <source>
        <dbReference type="EMBL" id="EAY30376.1"/>
    </source>
</evidence>
<dbReference type="PANTHER" id="PTHR35848">
    <property type="entry name" value="OXALATE-BINDING PROTEIN"/>
    <property type="match status" value="1"/>
</dbReference>
<proteinExistence type="predicted"/>
<dbReference type="Gene3D" id="2.60.120.10">
    <property type="entry name" value="Jelly Rolls"/>
    <property type="match status" value="1"/>
</dbReference>
<feature type="domain" description="Cupin type-2" evidence="2">
    <location>
        <begin position="34"/>
        <end position="100"/>
    </location>
</feature>
<name>A1ZHA7_MICM2</name>
<gene>
    <name evidence="3" type="ORF">M23134_08205</name>
</gene>
<evidence type="ECO:0000313" key="4">
    <source>
        <dbReference type="Proteomes" id="UP000004095"/>
    </source>
</evidence>
<dbReference type="InterPro" id="IPR051610">
    <property type="entry name" value="GPI/OXD"/>
</dbReference>
<dbReference type="InterPro" id="IPR011051">
    <property type="entry name" value="RmlC_Cupin_sf"/>
</dbReference>
<dbReference type="eggNOG" id="COG0662">
    <property type="taxonomic scope" value="Bacteria"/>
</dbReference>
<dbReference type="EMBL" id="AAWS01000007">
    <property type="protein sequence ID" value="EAY30376.1"/>
    <property type="molecule type" value="Genomic_DNA"/>
</dbReference>
<protein>
    <submittedName>
        <fullName evidence="3">Cupin domain protein</fullName>
    </submittedName>
</protein>
<dbReference type="AlphaFoldDB" id="A1ZHA7"/>
<dbReference type="SUPFAM" id="SSF51182">
    <property type="entry name" value="RmlC-like cupins"/>
    <property type="match status" value="1"/>
</dbReference>
<dbReference type="InterPro" id="IPR014710">
    <property type="entry name" value="RmlC-like_jellyroll"/>
</dbReference>
<dbReference type="PANTHER" id="PTHR35848:SF9">
    <property type="entry name" value="SLL1358 PROTEIN"/>
    <property type="match status" value="1"/>
</dbReference>
<reference evidence="3 4" key="1">
    <citation type="submission" date="2007-01" db="EMBL/GenBank/DDBJ databases">
        <authorList>
            <person name="Haygood M."/>
            <person name="Podell S."/>
            <person name="Anderson C."/>
            <person name="Hopkinson B."/>
            <person name="Roe K."/>
            <person name="Barbeau K."/>
            <person name="Gaasterland T."/>
            <person name="Ferriera S."/>
            <person name="Johnson J."/>
            <person name="Kravitz S."/>
            <person name="Beeson K."/>
            <person name="Sutton G."/>
            <person name="Rogers Y.-H."/>
            <person name="Friedman R."/>
            <person name="Frazier M."/>
            <person name="Venter J.C."/>
        </authorList>
    </citation>
    <scope>NUCLEOTIDE SEQUENCE [LARGE SCALE GENOMIC DNA]</scope>
    <source>
        <strain evidence="3 4">ATCC 23134</strain>
    </source>
</reference>
<evidence type="ECO:0000256" key="1">
    <source>
        <dbReference type="ARBA" id="ARBA00022723"/>
    </source>
</evidence>
<dbReference type="Pfam" id="PF07883">
    <property type="entry name" value="Cupin_2"/>
    <property type="match status" value="1"/>
</dbReference>
<dbReference type="GO" id="GO:0046872">
    <property type="term" value="F:metal ion binding"/>
    <property type="evidence" value="ECO:0007669"/>
    <property type="project" value="UniProtKB-KW"/>
</dbReference>
<accession>A1ZHA7</accession>
<dbReference type="RefSeq" id="WP_002695354.1">
    <property type="nucleotide sequence ID" value="NZ_AAWS01000007.1"/>
</dbReference>